<dbReference type="GO" id="GO:0016213">
    <property type="term" value="F:acyl-CoA 6-desaturase activity"/>
    <property type="evidence" value="ECO:0007669"/>
    <property type="project" value="UniProtKB-EC"/>
</dbReference>
<name>A0A6J4TXB7_9ACTN</name>
<feature type="compositionally biased region" description="Basic and acidic residues" evidence="1">
    <location>
        <begin position="78"/>
        <end position="90"/>
    </location>
</feature>
<organism evidence="2">
    <name type="scientific">uncultured Solirubrobacteraceae bacterium</name>
    <dbReference type="NCBI Taxonomy" id="1162706"/>
    <lineage>
        <taxon>Bacteria</taxon>
        <taxon>Bacillati</taxon>
        <taxon>Actinomycetota</taxon>
        <taxon>Thermoleophilia</taxon>
        <taxon>Solirubrobacterales</taxon>
        <taxon>Solirubrobacteraceae</taxon>
        <taxon>environmental samples</taxon>
    </lineage>
</organism>
<feature type="compositionally biased region" description="Basic and acidic residues" evidence="1">
    <location>
        <begin position="188"/>
        <end position="203"/>
    </location>
</feature>
<feature type="non-terminal residue" evidence="2">
    <location>
        <position position="1"/>
    </location>
</feature>
<proteinExistence type="predicted"/>
<keyword evidence="2" id="KW-0560">Oxidoreductase</keyword>
<feature type="region of interest" description="Disordered" evidence="1">
    <location>
        <begin position="166"/>
        <end position="326"/>
    </location>
</feature>
<feature type="compositionally biased region" description="Basic residues" evidence="1">
    <location>
        <begin position="14"/>
        <end position="61"/>
    </location>
</feature>
<dbReference type="EMBL" id="CADCVS010000541">
    <property type="protein sequence ID" value="CAA9534984.1"/>
    <property type="molecule type" value="Genomic_DNA"/>
</dbReference>
<evidence type="ECO:0000313" key="2">
    <source>
        <dbReference type="EMBL" id="CAA9534984.1"/>
    </source>
</evidence>
<dbReference type="AlphaFoldDB" id="A0A6J4TXB7"/>
<accession>A0A6J4TXB7</accession>
<dbReference type="EC" id="1.14.19.3" evidence="2"/>
<protein>
    <submittedName>
        <fullName evidence="2">Linoleoyl-CoA desaturase</fullName>
        <ecNumber evidence="2">1.14.19.3</ecNumber>
    </submittedName>
</protein>
<feature type="region of interest" description="Disordered" evidence="1">
    <location>
        <begin position="1"/>
        <end position="111"/>
    </location>
</feature>
<gene>
    <name evidence="2" type="ORF">AVDCRST_MAG30-4140</name>
</gene>
<sequence length="358" mass="38832">AAAGGAGRPVPRARSPRGSRPRARRHRRRRARRPRRARPRVHHAHHRGPAPPRGRRPHPARRLALGARRGGRHRRPHPREGPREHGDRPQRPARPVGLDAGPRDPLEHLGVGRRLHRGVVEVRAQLPAPHVHERRGARPRPRLLGDARGARAAVASGLPRPARLLLPHGGGLRVGDRALRHGARRGPPRREVQGALAPRDRRAAAQGPPPDPQGLRAVPGARRPPRRPPRAGGPRDRERRAQRVGPHDRLLRAHPRSGRDVLRGAVRGGDARRLVPAPAPRLVQPRGQPALPPADGQPLLPDRAPPVPRPAEQPVRGDGAEGARAVRAPRAAVQLGPARAAVPVRLQAGPAARVPGRL</sequence>
<feature type="non-terminal residue" evidence="2">
    <location>
        <position position="358"/>
    </location>
</feature>
<feature type="compositionally biased region" description="Basic and acidic residues" evidence="1">
    <location>
        <begin position="233"/>
        <end position="262"/>
    </location>
</feature>
<reference evidence="2" key="1">
    <citation type="submission" date="2020-02" db="EMBL/GenBank/DDBJ databases">
        <authorList>
            <person name="Meier V. D."/>
        </authorList>
    </citation>
    <scope>NUCLEOTIDE SEQUENCE</scope>
    <source>
        <strain evidence="2">AVDCRST_MAG30</strain>
    </source>
</reference>
<evidence type="ECO:0000256" key="1">
    <source>
        <dbReference type="SAM" id="MobiDB-lite"/>
    </source>
</evidence>